<feature type="domain" description="Methyltransferase type 11" evidence="6">
    <location>
        <begin position="80"/>
        <end position="176"/>
    </location>
</feature>
<dbReference type="EC" id="2.1.1.-" evidence="5"/>
<comment type="similarity">
    <text evidence="5">Belongs to the class I-like SAM-binding methyltransferase superfamily. UbiG/COQ3 family.</text>
</comment>
<evidence type="ECO:0000256" key="4">
    <source>
        <dbReference type="ARBA" id="ARBA00022691"/>
    </source>
</evidence>
<dbReference type="EMBL" id="CAIX01000269">
    <property type="protein sequence ID" value="CCI49051.1"/>
    <property type="molecule type" value="Genomic_DNA"/>
</dbReference>
<evidence type="ECO:0000313" key="7">
    <source>
        <dbReference type="EMBL" id="CCI49051.1"/>
    </source>
</evidence>
<feature type="binding site" evidence="5">
    <location>
        <position position="148"/>
    </location>
    <ligand>
        <name>S-adenosyl-L-methionine</name>
        <dbReference type="ChEBI" id="CHEBI:59789"/>
    </ligand>
</feature>
<comment type="caution">
    <text evidence="7">The sequence shown here is derived from an EMBL/GenBank/DDBJ whole genome shotgun (WGS) entry which is preliminary data.</text>
</comment>
<comment type="catalytic activity">
    <reaction evidence="5">
        <text>a 3,4-dihydroxy-5-(all-trans-polyprenyl)benzoate + S-adenosyl-L-methionine = a 4-hydroxy-3-methoxy-5-(all-trans-polyprenyl)benzoate + S-adenosyl-L-homocysteine + H(+)</text>
        <dbReference type="Rhea" id="RHEA:44452"/>
        <dbReference type="Rhea" id="RHEA-COMP:10930"/>
        <dbReference type="Rhea" id="RHEA-COMP:10931"/>
        <dbReference type="ChEBI" id="CHEBI:15378"/>
        <dbReference type="ChEBI" id="CHEBI:57856"/>
        <dbReference type="ChEBI" id="CHEBI:59789"/>
        <dbReference type="ChEBI" id="CHEBI:64694"/>
        <dbReference type="ChEBI" id="CHEBI:84443"/>
        <dbReference type="EC" id="2.1.1.114"/>
    </reaction>
</comment>
<feature type="binding site" evidence="5">
    <location>
        <position position="149"/>
    </location>
    <ligand>
        <name>Mg(2+)</name>
        <dbReference type="ChEBI" id="CHEBI:18420"/>
    </ligand>
</feature>
<reference evidence="7 8" key="1">
    <citation type="submission" date="2012-05" db="EMBL/GenBank/DDBJ databases">
        <title>Recombination and specialization in a pathogen metapopulation.</title>
        <authorList>
            <person name="Gardiner A."/>
            <person name="Kemen E."/>
            <person name="Schultz-Larsen T."/>
            <person name="MacLean D."/>
            <person name="Van Oosterhout C."/>
            <person name="Jones J.D.G."/>
        </authorList>
    </citation>
    <scope>NUCLEOTIDE SEQUENCE [LARGE SCALE GENOMIC DNA]</scope>
    <source>
        <strain evidence="7 8">Ac Nc2</strain>
    </source>
</reference>
<feature type="binding site" evidence="5">
    <location>
        <position position="82"/>
    </location>
    <ligand>
        <name>S-adenosyl-L-methionine</name>
        <dbReference type="ChEBI" id="CHEBI:59789"/>
    </ligand>
</feature>
<evidence type="ECO:0000256" key="5">
    <source>
        <dbReference type="HAMAP-Rule" id="MF_03190"/>
    </source>
</evidence>
<dbReference type="UniPathway" id="UPA00232"/>
<feature type="binding site" evidence="5">
    <location>
        <position position="152"/>
    </location>
    <ligand>
        <name>Mg(2+)</name>
        <dbReference type="ChEBI" id="CHEBI:18420"/>
    </ligand>
</feature>
<dbReference type="GO" id="GO:0032259">
    <property type="term" value="P:methylation"/>
    <property type="evidence" value="ECO:0007669"/>
    <property type="project" value="UniProtKB-KW"/>
</dbReference>
<dbReference type="Pfam" id="PF08241">
    <property type="entry name" value="Methyltransf_11"/>
    <property type="match status" value="1"/>
</dbReference>
<sequence>MYSGMKRFSGLERRFSSVIDREVAKFNTVADDWWKPNVSSSVNLLHQMNRVRVRYIRNHSMLHFKSTSESKPLHNLKIADIGCGGGILTEALCRLGGSMVAVDPGSENIKAAQRHASIDPETSRIEYRCGIADDLISRKVECDIVCSMEVVEHVPDPGVFVGSLLQLVKPGGVLFLSTINRTLLSYLLAIGAAEYVFRLLPPGTHNWSKFVTPQEMEHFITQHDANIVDIAGIIGSPILNDWRLDPTCHEINYILCAAKQKSKCM</sequence>
<dbReference type="PANTHER" id="PTHR43464:SF19">
    <property type="entry name" value="UBIQUINONE BIOSYNTHESIS O-METHYLTRANSFERASE, MITOCHONDRIAL"/>
    <property type="match status" value="1"/>
</dbReference>
<comment type="cofactor">
    <cofactor evidence="5">
        <name>Mg(2+)</name>
        <dbReference type="ChEBI" id="CHEBI:18420"/>
    </cofactor>
</comment>
<comment type="function">
    <text evidence="5">O-methyltransferase required for two non-consecutive steps during ubiquinone biosynthesis. Catalyzes the 2 O-methylation of 3,4-dihydroxy-5-(all-trans-polyprenyl)benzoic acid into 4-hydroxy-3-methoxy-5-(all-trans-polyprenyl)benzoic acid. Also catalyzes the last step of ubiquinone biosynthesis by mediating methylation of 3-demethylubiquinone into ubiquinone. Also able to mediate the methylation of 3-demethylubiquinol into ubiquinol.</text>
</comment>
<comment type="catalytic activity">
    <reaction evidence="5">
        <text>a 3-demethylubiquinone + S-adenosyl-L-methionine = a ubiquinone + S-adenosyl-L-homocysteine</text>
        <dbReference type="Rhea" id="RHEA:81215"/>
        <dbReference type="Rhea" id="RHEA-COMP:9565"/>
        <dbReference type="Rhea" id="RHEA-COMP:19654"/>
        <dbReference type="ChEBI" id="CHEBI:16389"/>
        <dbReference type="ChEBI" id="CHEBI:57856"/>
        <dbReference type="ChEBI" id="CHEBI:59789"/>
        <dbReference type="ChEBI" id="CHEBI:231825"/>
    </reaction>
</comment>
<feature type="binding site" evidence="5">
    <location>
        <position position="103"/>
    </location>
    <ligand>
        <name>S-adenosyl-L-methionine</name>
        <dbReference type="ChEBI" id="CHEBI:59789"/>
    </ligand>
</feature>
<dbReference type="Proteomes" id="UP000053237">
    <property type="component" value="Unassembled WGS sequence"/>
</dbReference>
<proteinExistence type="inferred from homology"/>
<keyword evidence="5" id="KW-0479">Metal-binding</keyword>
<keyword evidence="1 5" id="KW-0489">Methyltransferase</keyword>
<feature type="binding site" evidence="5">
    <location>
        <position position="153"/>
    </location>
    <ligand>
        <name>Mg(2+)</name>
        <dbReference type="ChEBI" id="CHEBI:18420"/>
    </ligand>
</feature>
<dbReference type="InterPro" id="IPR013216">
    <property type="entry name" value="Methyltransf_11"/>
</dbReference>
<feature type="binding site" evidence="5">
    <location>
        <position position="52"/>
    </location>
    <ligand>
        <name>S-adenosyl-L-methionine</name>
        <dbReference type="ChEBI" id="CHEBI:59789"/>
    </ligand>
</feature>
<dbReference type="Gene3D" id="3.40.50.150">
    <property type="entry name" value="Vaccinia Virus protein VP39"/>
    <property type="match status" value="1"/>
</dbReference>
<dbReference type="InParanoid" id="A0A024GQJ4"/>
<dbReference type="InterPro" id="IPR029063">
    <property type="entry name" value="SAM-dependent_MTases_sf"/>
</dbReference>
<dbReference type="STRING" id="65357.A0A024GQJ4"/>
<dbReference type="GO" id="GO:0120537">
    <property type="term" value="F:3-demethylubiquinone 3-O-methyltransferase activity"/>
    <property type="evidence" value="ECO:0007669"/>
    <property type="project" value="RHEA"/>
</dbReference>
<comment type="subunit">
    <text evidence="5">Component of a multi-subunit COQ enzyme complex.</text>
</comment>
<name>A0A024GQJ4_9STRA</name>
<dbReference type="NCBIfam" id="TIGR01983">
    <property type="entry name" value="UbiG"/>
    <property type="match status" value="1"/>
</dbReference>
<dbReference type="FunCoup" id="A0A024GQJ4">
    <property type="interactions" value="72"/>
</dbReference>
<organism evidence="7 8">
    <name type="scientific">Albugo candida</name>
    <dbReference type="NCBI Taxonomy" id="65357"/>
    <lineage>
        <taxon>Eukaryota</taxon>
        <taxon>Sar</taxon>
        <taxon>Stramenopiles</taxon>
        <taxon>Oomycota</taxon>
        <taxon>Peronosporomycetes</taxon>
        <taxon>Albuginales</taxon>
        <taxon>Albuginaceae</taxon>
        <taxon>Albugo</taxon>
    </lineage>
</organism>
<evidence type="ECO:0000256" key="2">
    <source>
        <dbReference type="ARBA" id="ARBA00022679"/>
    </source>
</evidence>
<dbReference type="EC" id="2.1.1.114" evidence="5"/>
<keyword evidence="5" id="KW-0472">Membrane</keyword>
<accession>A0A024GQJ4</accession>
<dbReference type="PANTHER" id="PTHR43464">
    <property type="entry name" value="METHYLTRANSFERASE"/>
    <property type="match status" value="1"/>
</dbReference>
<dbReference type="GO" id="GO:0010420">
    <property type="term" value="F:polyprenyldihydroxybenzoate methyltransferase activity"/>
    <property type="evidence" value="ECO:0007669"/>
    <property type="project" value="UniProtKB-UniRule"/>
</dbReference>
<gene>
    <name evidence="7" type="ORF">BN9_103050</name>
</gene>
<dbReference type="HAMAP" id="MF_00472">
    <property type="entry name" value="UbiG"/>
    <property type="match status" value="1"/>
</dbReference>
<keyword evidence="2 5" id="KW-0808">Transferase</keyword>
<dbReference type="GO" id="GO:0046872">
    <property type="term" value="F:metal ion binding"/>
    <property type="evidence" value="ECO:0007669"/>
    <property type="project" value="UniProtKB-KW"/>
</dbReference>
<keyword evidence="8" id="KW-1185">Reference proteome</keyword>
<evidence type="ECO:0000256" key="1">
    <source>
        <dbReference type="ARBA" id="ARBA00022603"/>
    </source>
</evidence>
<evidence type="ECO:0000256" key="3">
    <source>
        <dbReference type="ARBA" id="ARBA00022688"/>
    </source>
</evidence>
<dbReference type="AlphaFoldDB" id="A0A024GQJ4"/>
<evidence type="ECO:0000259" key="6">
    <source>
        <dbReference type="Pfam" id="PF08241"/>
    </source>
</evidence>
<comment type="pathway">
    <text evidence="5">Cofactor biosynthesis; ubiquinone biosynthesis.</text>
</comment>
<comment type="subcellular location">
    <subcellularLocation>
        <location evidence="5">Mitochondrion inner membrane</location>
        <topology evidence="5">Peripheral membrane protein</topology>
        <orientation evidence="5">Matrix side</orientation>
    </subcellularLocation>
</comment>
<dbReference type="OrthoDB" id="3265906at2759"/>
<dbReference type="GO" id="GO:0031314">
    <property type="term" value="C:extrinsic component of mitochondrial inner membrane"/>
    <property type="evidence" value="ECO:0007669"/>
    <property type="project" value="UniProtKB-UniRule"/>
</dbReference>
<keyword evidence="5" id="KW-0496">Mitochondrion</keyword>
<keyword evidence="3 5" id="KW-0831">Ubiquinone biosynthesis</keyword>
<evidence type="ECO:0000313" key="8">
    <source>
        <dbReference type="Proteomes" id="UP000053237"/>
    </source>
</evidence>
<keyword evidence="4 5" id="KW-0949">S-adenosyl-L-methionine</keyword>
<dbReference type="CDD" id="cd02440">
    <property type="entry name" value="AdoMet_MTases"/>
    <property type="match status" value="1"/>
</dbReference>
<protein>
    <recommendedName>
        <fullName evidence="5">Ubiquinone biosynthesis O-methyltransferase, mitochondrial</fullName>
    </recommendedName>
    <alternativeName>
        <fullName evidence="5">3-demethylubiquinol 3-O-methyltransferase</fullName>
        <ecNumber evidence="5">2.1.1.64</ecNumber>
    </alternativeName>
    <alternativeName>
        <fullName evidence="5">3-demethylubiquinone 3-O-methyltransferase</fullName>
        <ecNumber evidence="5">2.1.1.-</ecNumber>
    </alternativeName>
    <alternativeName>
        <fullName evidence="5">Polyprenyldihydroxybenzoate methyltransferase</fullName>
        <ecNumber evidence="5">2.1.1.114</ecNumber>
    </alternativeName>
</protein>
<dbReference type="InterPro" id="IPR010233">
    <property type="entry name" value="UbiG_MeTrfase"/>
</dbReference>
<keyword evidence="5" id="KW-0999">Mitochondrion inner membrane</keyword>
<dbReference type="SUPFAM" id="SSF53335">
    <property type="entry name" value="S-adenosyl-L-methionine-dependent methyltransferases"/>
    <property type="match status" value="1"/>
</dbReference>
<dbReference type="EC" id="2.1.1.64" evidence="5"/>
<dbReference type="GO" id="GO:0061542">
    <property type="term" value="F:3-demethylubiquinol 3-O-methyltransferase activity"/>
    <property type="evidence" value="ECO:0007669"/>
    <property type="project" value="UniProtKB-UniRule"/>
</dbReference>
<keyword evidence="5" id="KW-0460">Magnesium</keyword>
<comment type="catalytic activity">
    <reaction evidence="5">
        <text>a 3-demethylubiquinol + S-adenosyl-L-methionine = a ubiquinol + S-adenosyl-L-homocysteine + H(+)</text>
        <dbReference type="Rhea" id="RHEA:44380"/>
        <dbReference type="Rhea" id="RHEA-COMP:9566"/>
        <dbReference type="Rhea" id="RHEA-COMP:10914"/>
        <dbReference type="ChEBI" id="CHEBI:15378"/>
        <dbReference type="ChEBI" id="CHEBI:17976"/>
        <dbReference type="ChEBI" id="CHEBI:57856"/>
        <dbReference type="ChEBI" id="CHEBI:59789"/>
        <dbReference type="ChEBI" id="CHEBI:84422"/>
        <dbReference type="EC" id="2.1.1.64"/>
    </reaction>
</comment>